<keyword evidence="3" id="KW-1185">Reference proteome</keyword>
<dbReference type="RefSeq" id="WP_071069646.1">
    <property type="nucleotide sequence ID" value="NZ_CP017754.1"/>
</dbReference>
<keyword evidence="1" id="KW-0732">Signal</keyword>
<evidence type="ECO:0000256" key="1">
    <source>
        <dbReference type="SAM" id="SignalP"/>
    </source>
</evidence>
<dbReference type="PROSITE" id="PS51257">
    <property type="entry name" value="PROKAR_LIPOPROTEIN"/>
    <property type="match status" value="1"/>
</dbReference>
<organism evidence="2 3">
    <name type="scientific">Cupriavidus malaysiensis</name>
    <dbReference type="NCBI Taxonomy" id="367825"/>
    <lineage>
        <taxon>Bacteria</taxon>
        <taxon>Pseudomonadati</taxon>
        <taxon>Pseudomonadota</taxon>
        <taxon>Betaproteobacteria</taxon>
        <taxon>Burkholderiales</taxon>
        <taxon>Burkholderiaceae</taxon>
        <taxon>Cupriavidus</taxon>
    </lineage>
</organism>
<proteinExistence type="predicted"/>
<accession>A0ABM6F4X1</accession>
<name>A0ABM6F4X1_9BURK</name>
<dbReference type="EMBL" id="CP017754">
    <property type="protein sequence ID" value="AOZ06538.1"/>
    <property type="molecule type" value="Genomic_DNA"/>
</dbReference>
<feature type="chain" id="PRO_5046221654" description="Lipoprotein" evidence="1">
    <location>
        <begin position="28"/>
        <end position="154"/>
    </location>
</feature>
<evidence type="ECO:0008006" key="4">
    <source>
        <dbReference type="Google" id="ProtNLM"/>
    </source>
</evidence>
<gene>
    <name evidence="2" type="ORF">BKK80_12440</name>
</gene>
<feature type="signal peptide" evidence="1">
    <location>
        <begin position="1"/>
        <end position="27"/>
    </location>
</feature>
<reference evidence="2 3" key="1">
    <citation type="submission" date="2016-10" db="EMBL/GenBank/DDBJ databases">
        <title>Complete genome sequences of three Cupriavidus strains isolated from various Malaysian environments.</title>
        <authorList>
            <person name="Abdullah A.A.-A."/>
            <person name="Shafie N.A.H."/>
            <person name="Lau N.S."/>
        </authorList>
    </citation>
    <scope>NUCLEOTIDE SEQUENCE [LARGE SCALE GENOMIC DNA]</scope>
    <source>
        <strain evidence="2 3">USMAA1020</strain>
    </source>
</reference>
<evidence type="ECO:0000313" key="3">
    <source>
        <dbReference type="Proteomes" id="UP000177515"/>
    </source>
</evidence>
<sequence>MKKLMLLCAAGIVALVSLAGCSGVPQAATTFQAQVVKACAVVQPTLQSVQAMTVDDPAKQAILAQLVKDNGAVCAAGASVDASSVQSLVNTSVPAAIQVVGLLPLDPAARSGVQIGLMAFQVALAAALAQYAAPAESSTPVPASAPAVAGGATS</sequence>
<evidence type="ECO:0000313" key="2">
    <source>
        <dbReference type="EMBL" id="AOZ06538.1"/>
    </source>
</evidence>
<protein>
    <recommendedName>
        <fullName evidence="4">Lipoprotein</fullName>
    </recommendedName>
</protein>
<dbReference type="Proteomes" id="UP000177515">
    <property type="component" value="Chromosome 1"/>
</dbReference>